<dbReference type="Proteomes" id="UP000230605">
    <property type="component" value="Chromosome 9"/>
</dbReference>
<gene>
    <name evidence="1" type="ORF">CB0940_10946</name>
</gene>
<name>A0A2G5HEU4_CERBT</name>
<organism evidence="1 2">
    <name type="scientific">Cercospora beticola</name>
    <name type="common">Sugarbeet leaf spot fungus</name>
    <dbReference type="NCBI Taxonomy" id="122368"/>
    <lineage>
        <taxon>Eukaryota</taxon>
        <taxon>Fungi</taxon>
        <taxon>Dikarya</taxon>
        <taxon>Ascomycota</taxon>
        <taxon>Pezizomycotina</taxon>
        <taxon>Dothideomycetes</taxon>
        <taxon>Dothideomycetidae</taxon>
        <taxon>Mycosphaerellales</taxon>
        <taxon>Mycosphaerellaceae</taxon>
        <taxon>Cercospora</taxon>
    </lineage>
</organism>
<protein>
    <submittedName>
        <fullName evidence="1">Uncharacterized protein</fullName>
    </submittedName>
</protein>
<reference evidence="1 2" key="1">
    <citation type="submission" date="2015-10" db="EMBL/GenBank/DDBJ databases">
        <title>The cercosporin biosynthetic gene cluster was horizontally transferred to several fungal lineages and shown to be expanded in Cercospora beticola based on microsynteny with recipient genomes.</title>
        <authorList>
            <person name="De Jonge R."/>
            <person name="Ebert M.K."/>
            <person name="Suttle J.C."/>
            <person name="Jurick Ii W.M."/>
            <person name="Secor G.A."/>
            <person name="Thomma B.P."/>
            <person name="Van De Peer Y."/>
            <person name="Bolton M.D."/>
        </authorList>
    </citation>
    <scope>NUCLEOTIDE SEQUENCE [LARGE SCALE GENOMIC DNA]</scope>
    <source>
        <strain evidence="1 2">09-40</strain>
    </source>
</reference>
<sequence>MLYTLPSRLCVLIERYAVQGQDDKKYVLRAVKEKEAEQITTCLRLDAEKVNTQSYLYSLLANLFKTTTYLAKSIHLHVDLAQDYSITQRDPLQLYRSMPSHLPELAFDQIESFSICEPYLWRYTDLTVKPPREHNYLRRWTINFRRRFSLLQQRYLWATDAALDGENTIWEFFETPASSASSTAITTIPSRIARESQWMLQDEILPKIQKTLKIFNDIEVGGKLTAEMMWFLQDDMKFWTWMGADENGDDIQEWDMQDGVAYVNRGREEAARCYRSATRKGAEGVWKKCKKW</sequence>
<accession>A0A2G5HEU4</accession>
<dbReference type="AlphaFoldDB" id="A0A2G5HEU4"/>
<evidence type="ECO:0000313" key="2">
    <source>
        <dbReference type="Proteomes" id="UP000230605"/>
    </source>
</evidence>
<dbReference type="OrthoDB" id="3634074at2759"/>
<comment type="caution">
    <text evidence="1">The sequence shown here is derived from an EMBL/GenBank/DDBJ whole genome shotgun (WGS) entry which is preliminary data.</text>
</comment>
<evidence type="ECO:0000313" key="1">
    <source>
        <dbReference type="EMBL" id="PIA90773.1"/>
    </source>
</evidence>
<dbReference type="EMBL" id="LKMD01000107">
    <property type="protein sequence ID" value="PIA90773.1"/>
    <property type="molecule type" value="Genomic_DNA"/>
</dbReference>
<proteinExistence type="predicted"/>